<dbReference type="SUPFAM" id="SSF52540">
    <property type="entry name" value="P-loop containing nucleoside triphosphate hydrolases"/>
    <property type="match status" value="1"/>
</dbReference>
<organism evidence="1 2">
    <name type="scientific">Cupriavidus basilensis OR16</name>
    <dbReference type="NCBI Taxonomy" id="1127483"/>
    <lineage>
        <taxon>Bacteria</taxon>
        <taxon>Pseudomonadati</taxon>
        <taxon>Pseudomonadota</taxon>
        <taxon>Betaproteobacteria</taxon>
        <taxon>Burkholderiales</taxon>
        <taxon>Burkholderiaceae</taxon>
        <taxon>Cupriavidus</taxon>
    </lineage>
</organism>
<accession>H1SBD5</accession>
<dbReference type="OrthoDB" id="8913805at2"/>
<reference evidence="1 2" key="1">
    <citation type="journal article" date="2012" name="J. Bacteriol.">
        <title>De Novo Genome Project of Cupriavidus basilensis OR16.</title>
        <authorList>
            <person name="Cserhati M."/>
            <person name="Kriszt B."/>
            <person name="Szoboszlay S."/>
            <person name="Toth A."/>
            <person name="Szabo I."/>
            <person name="Tancsics A."/>
            <person name="Nagy I."/>
            <person name="Horvath B."/>
            <person name="Nagy I."/>
            <person name="Kukolya J."/>
        </authorList>
    </citation>
    <scope>NUCLEOTIDE SEQUENCE [LARGE SCALE GENOMIC DNA]</scope>
    <source>
        <strain evidence="1 2">OR16</strain>
    </source>
</reference>
<protein>
    <recommendedName>
        <fullName evidence="3">Kinase</fullName>
    </recommendedName>
</protein>
<dbReference type="RefSeq" id="WP_006161030.1">
    <property type="nucleotide sequence ID" value="NZ_AHJE01000071.1"/>
</dbReference>
<dbReference type="Proteomes" id="UP000005808">
    <property type="component" value="Unassembled WGS sequence"/>
</dbReference>
<gene>
    <name evidence="1" type="ORF">OR16_27442</name>
</gene>
<dbReference type="Gene3D" id="3.40.50.300">
    <property type="entry name" value="P-loop containing nucleotide triphosphate hydrolases"/>
    <property type="match status" value="1"/>
</dbReference>
<comment type="caution">
    <text evidence="1">The sequence shown here is derived from an EMBL/GenBank/DDBJ whole genome shotgun (WGS) entry which is preliminary data.</text>
</comment>
<dbReference type="EMBL" id="AHJE01000071">
    <property type="protein sequence ID" value="EHP40206.1"/>
    <property type="molecule type" value="Genomic_DNA"/>
</dbReference>
<dbReference type="AlphaFoldDB" id="H1SBD5"/>
<name>H1SBD5_9BURK</name>
<dbReference type="InterPro" id="IPR027417">
    <property type="entry name" value="P-loop_NTPase"/>
</dbReference>
<evidence type="ECO:0000313" key="2">
    <source>
        <dbReference type="Proteomes" id="UP000005808"/>
    </source>
</evidence>
<sequence length="158" mass="17422">MDRIRIINPDAYLETPAGRVWTPERSQLAWSSSFAALEQALIEMRDLQPRVLIVCGLQGAGKSHWLAHHASDYAPCIGFDAALPGARHRSPIIEIARRRSAEALAIWIDTPLAVAKMRNADRPADKRVPDESIESVGNLFEPPCIEEGFSKVLRVAGS</sequence>
<proteinExistence type="predicted"/>
<evidence type="ECO:0000313" key="1">
    <source>
        <dbReference type="EMBL" id="EHP40206.1"/>
    </source>
</evidence>
<evidence type="ECO:0008006" key="3">
    <source>
        <dbReference type="Google" id="ProtNLM"/>
    </source>
</evidence>